<keyword evidence="1" id="KW-0813">Transport</keyword>
<dbReference type="SUPFAM" id="SSF50331">
    <property type="entry name" value="MOP-like"/>
    <property type="match status" value="1"/>
</dbReference>
<dbReference type="Gene3D" id="2.40.50.140">
    <property type="entry name" value="Nucleic acid-binding proteins"/>
    <property type="match status" value="1"/>
</dbReference>
<name>A0A947GAB6_HYDSH</name>
<dbReference type="Gene3D" id="3.40.50.300">
    <property type="entry name" value="P-loop containing nucleotide triphosphate hydrolases"/>
    <property type="match status" value="1"/>
</dbReference>
<dbReference type="EMBL" id="JAHHQF010000061">
    <property type="protein sequence ID" value="MBT9282640.1"/>
    <property type="molecule type" value="Genomic_DNA"/>
</dbReference>
<reference evidence="5" key="1">
    <citation type="journal article" date="2021" name="Microbiology">
        <title>Metagenomic Analysis of the Microbial Community in the Underground Coal Fire Area (Kemerovo Region, Russia) Revealed Predominance of Thermophilic Members of the Phyla Deinococcus-thermus, Aquificae, and Firmicutes.</title>
        <authorList>
            <person name="Kadnikov V."/>
            <person name="Mardanov A.V."/>
            <person name="Beletsky A.V."/>
            <person name="Karnachuk O.V."/>
            <person name="Ravin N.V."/>
        </authorList>
    </citation>
    <scope>NUCLEOTIDE SEQUENCE</scope>
    <source>
        <strain evidence="5">RBS10-49</strain>
    </source>
</reference>
<proteinExistence type="predicted"/>
<dbReference type="SMART" id="SM00382">
    <property type="entry name" value="AAA"/>
    <property type="match status" value="1"/>
</dbReference>
<dbReference type="InterPro" id="IPR040582">
    <property type="entry name" value="OB_MalK-like"/>
</dbReference>
<dbReference type="GO" id="GO:0055052">
    <property type="term" value="C:ATP-binding cassette (ABC) transporter complex, substrate-binding subunit-containing"/>
    <property type="evidence" value="ECO:0007669"/>
    <property type="project" value="TreeGrafter"/>
</dbReference>
<dbReference type="NCBIfam" id="NF008653">
    <property type="entry name" value="PRK11650.1"/>
    <property type="match status" value="1"/>
</dbReference>
<protein>
    <submittedName>
        <fullName evidence="5">Sn-glycerol-3-phosphate ABC transporter ATP-binding protein UgpC</fullName>
    </submittedName>
</protein>
<sequence length="375" mass="41472">MASVVLKNVTKRYPNGFVAVKNVSLTVEDGEFVVLVGPSGCGKSTTLRMIAGLEDITEGELYIGDRLVNDVPPKDRDIAMVFQNYALYPHMTVYDNMAFGLKLRKVPKDEIRRRVHEAARILAIEHLLDRKPKALSGGQRQRVALGRAIVREPQVFLMDEPLSNLDAKLRVQMRAEIIKLHERIGATTIYVTHDQTEAMTMGDRIVVMKDGVIQQASTPEAVYHRPVNLFVAGFIGSPAMNFLRGTLEDAGGILRFRAPNLSLAVPEPDAAVLRERGYAGRPIILGIRPQDIVDRGPEGLTFSGTVTVVENMGSEKYLYIAVDEATEIVARVDASLRVTPHERVTLGFPPEKLHFFDPETELAVRPPAERSATVA</sequence>
<dbReference type="FunFam" id="3.40.50.300:FF:000042">
    <property type="entry name" value="Maltose/maltodextrin ABC transporter, ATP-binding protein"/>
    <property type="match status" value="1"/>
</dbReference>
<dbReference type="InterPro" id="IPR027417">
    <property type="entry name" value="P-loop_NTPase"/>
</dbReference>
<dbReference type="PANTHER" id="PTHR43875:SF1">
    <property type="entry name" value="OSMOPROTECTIVE COMPOUNDS UPTAKE ATP-BINDING PROTEIN GGTA"/>
    <property type="match status" value="1"/>
</dbReference>
<gene>
    <name evidence="5" type="primary">ugpC</name>
    <name evidence="5" type="ORF">KM312_08320</name>
</gene>
<dbReference type="CDD" id="cd03301">
    <property type="entry name" value="ABC_MalK_N"/>
    <property type="match status" value="1"/>
</dbReference>
<dbReference type="InterPro" id="IPR047641">
    <property type="entry name" value="ABC_transpr_MalK/UgpC-like"/>
</dbReference>
<dbReference type="Pfam" id="PF17912">
    <property type="entry name" value="OB_MalK"/>
    <property type="match status" value="1"/>
</dbReference>
<organism evidence="5 6">
    <name type="scientific">Hydrogenibacillus schlegelii</name>
    <name type="common">Bacillus schlegelii</name>
    <dbReference type="NCBI Taxonomy" id="1484"/>
    <lineage>
        <taxon>Bacteria</taxon>
        <taxon>Bacillati</taxon>
        <taxon>Bacillota</taxon>
        <taxon>Bacilli</taxon>
        <taxon>Bacillales</taxon>
        <taxon>Bacillales Family X. Incertae Sedis</taxon>
        <taxon>Hydrogenibacillus</taxon>
    </lineage>
</organism>
<dbReference type="InterPro" id="IPR003439">
    <property type="entry name" value="ABC_transporter-like_ATP-bd"/>
</dbReference>
<evidence type="ECO:0000313" key="6">
    <source>
        <dbReference type="Proteomes" id="UP000748108"/>
    </source>
</evidence>
<evidence type="ECO:0000313" key="5">
    <source>
        <dbReference type="EMBL" id="MBT9282640.1"/>
    </source>
</evidence>
<keyword evidence="2" id="KW-0547">Nucleotide-binding</keyword>
<evidence type="ECO:0000256" key="2">
    <source>
        <dbReference type="ARBA" id="ARBA00022741"/>
    </source>
</evidence>
<comment type="caution">
    <text evidence="5">The sequence shown here is derived from an EMBL/GenBank/DDBJ whole genome shotgun (WGS) entry which is preliminary data.</text>
</comment>
<dbReference type="PROSITE" id="PS50893">
    <property type="entry name" value="ABC_TRANSPORTER_2"/>
    <property type="match status" value="1"/>
</dbReference>
<evidence type="ECO:0000259" key="4">
    <source>
        <dbReference type="PROSITE" id="PS50893"/>
    </source>
</evidence>
<dbReference type="GO" id="GO:0140359">
    <property type="term" value="F:ABC-type transporter activity"/>
    <property type="evidence" value="ECO:0007669"/>
    <property type="project" value="InterPro"/>
</dbReference>
<dbReference type="PANTHER" id="PTHR43875">
    <property type="entry name" value="MALTODEXTRIN IMPORT ATP-BINDING PROTEIN MSMX"/>
    <property type="match status" value="1"/>
</dbReference>
<dbReference type="GO" id="GO:0005524">
    <property type="term" value="F:ATP binding"/>
    <property type="evidence" value="ECO:0007669"/>
    <property type="project" value="UniProtKB-KW"/>
</dbReference>
<dbReference type="Gene3D" id="2.40.50.100">
    <property type="match status" value="1"/>
</dbReference>
<dbReference type="AlphaFoldDB" id="A0A947GAB6"/>
<dbReference type="Pfam" id="PF00005">
    <property type="entry name" value="ABC_tran"/>
    <property type="match status" value="1"/>
</dbReference>
<dbReference type="InterPro" id="IPR017871">
    <property type="entry name" value="ABC_transporter-like_CS"/>
</dbReference>
<dbReference type="InterPro" id="IPR012340">
    <property type="entry name" value="NA-bd_OB-fold"/>
</dbReference>
<dbReference type="GO" id="GO:0008643">
    <property type="term" value="P:carbohydrate transport"/>
    <property type="evidence" value="ECO:0007669"/>
    <property type="project" value="InterPro"/>
</dbReference>
<accession>A0A947GAB6</accession>
<dbReference type="InterPro" id="IPR015855">
    <property type="entry name" value="ABC_transpr_MalK-like"/>
</dbReference>
<dbReference type="SUPFAM" id="SSF52540">
    <property type="entry name" value="P-loop containing nucleoside triphosphate hydrolases"/>
    <property type="match status" value="1"/>
</dbReference>
<evidence type="ECO:0000256" key="3">
    <source>
        <dbReference type="ARBA" id="ARBA00022840"/>
    </source>
</evidence>
<evidence type="ECO:0000256" key="1">
    <source>
        <dbReference type="ARBA" id="ARBA00022448"/>
    </source>
</evidence>
<dbReference type="Proteomes" id="UP000748108">
    <property type="component" value="Unassembled WGS sequence"/>
</dbReference>
<dbReference type="PROSITE" id="PS00211">
    <property type="entry name" value="ABC_TRANSPORTER_1"/>
    <property type="match status" value="1"/>
</dbReference>
<dbReference type="GO" id="GO:0016887">
    <property type="term" value="F:ATP hydrolysis activity"/>
    <property type="evidence" value="ECO:0007669"/>
    <property type="project" value="InterPro"/>
</dbReference>
<dbReference type="InterPro" id="IPR008995">
    <property type="entry name" value="Mo/tungstate-bd_C_term_dom"/>
</dbReference>
<dbReference type="InterPro" id="IPR003593">
    <property type="entry name" value="AAA+_ATPase"/>
</dbReference>
<feature type="domain" description="ABC transporter" evidence="4">
    <location>
        <begin position="4"/>
        <end position="235"/>
    </location>
</feature>
<keyword evidence="3 5" id="KW-0067">ATP-binding</keyword>